<dbReference type="EMBL" id="CAJHNH020000604">
    <property type="protein sequence ID" value="CAG5118769.1"/>
    <property type="molecule type" value="Genomic_DNA"/>
</dbReference>
<name>A0A8S3YNV6_9EUPU</name>
<protein>
    <submittedName>
        <fullName evidence="2">Uncharacterized protein</fullName>
    </submittedName>
</protein>
<reference evidence="2" key="1">
    <citation type="submission" date="2021-04" db="EMBL/GenBank/DDBJ databases">
        <authorList>
            <consortium name="Molecular Ecology Group"/>
        </authorList>
    </citation>
    <scope>NUCLEOTIDE SEQUENCE</scope>
</reference>
<feature type="compositionally biased region" description="Polar residues" evidence="1">
    <location>
        <begin position="69"/>
        <end position="84"/>
    </location>
</feature>
<organism evidence="2 3">
    <name type="scientific">Candidula unifasciata</name>
    <dbReference type="NCBI Taxonomy" id="100452"/>
    <lineage>
        <taxon>Eukaryota</taxon>
        <taxon>Metazoa</taxon>
        <taxon>Spiralia</taxon>
        <taxon>Lophotrochozoa</taxon>
        <taxon>Mollusca</taxon>
        <taxon>Gastropoda</taxon>
        <taxon>Heterobranchia</taxon>
        <taxon>Euthyneura</taxon>
        <taxon>Panpulmonata</taxon>
        <taxon>Eupulmonata</taxon>
        <taxon>Stylommatophora</taxon>
        <taxon>Helicina</taxon>
        <taxon>Helicoidea</taxon>
        <taxon>Geomitridae</taxon>
        <taxon>Candidula</taxon>
    </lineage>
</organism>
<dbReference type="AlphaFoldDB" id="A0A8S3YNV6"/>
<gene>
    <name evidence="2" type="ORF">CUNI_LOCUS4327</name>
</gene>
<dbReference type="OrthoDB" id="10023262at2759"/>
<dbReference type="Proteomes" id="UP000678393">
    <property type="component" value="Unassembled WGS sequence"/>
</dbReference>
<proteinExistence type="predicted"/>
<evidence type="ECO:0000313" key="3">
    <source>
        <dbReference type="Proteomes" id="UP000678393"/>
    </source>
</evidence>
<evidence type="ECO:0000256" key="1">
    <source>
        <dbReference type="SAM" id="MobiDB-lite"/>
    </source>
</evidence>
<feature type="region of interest" description="Disordered" evidence="1">
    <location>
        <begin position="55"/>
        <end position="85"/>
    </location>
</feature>
<comment type="caution">
    <text evidence="2">The sequence shown here is derived from an EMBL/GenBank/DDBJ whole genome shotgun (WGS) entry which is preliminary data.</text>
</comment>
<evidence type="ECO:0000313" key="2">
    <source>
        <dbReference type="EMBL" id="CAG5118769.1"/>
    </source>
</evidence>
<accession>A0A8S3YNV6</accession>
<keyword evidence="3" id="KW-1185">Reference proteome</keyword>
<sequence length="103" mass="11672">MATSSKKWKASYDSNSKYNSNWEKTYSWLKRSSDGSEAAYCKLCRCTVAPRITSISNHEKSEKHRMKTPSKSQSQLITTITPRQSNDKVKAAELQLAVSNTHN</sequence>